<dbReference type="EMBL" id="JAZGQO010000001">
    <property type="protein sequence ID" value="KAK6196285.1"/>
    <property type="molecule type" value="Genomic_DNA"/>
</dbReference>
<evidence type="ECO:0000313" key="8">
    <source>
        <dbReference type="EMBL" id="KAK6196285.1"/>
    </source>
</evidence>
<comment type="caution">
    <text evidence="8">The sequence shown here is derived from an EMBL/GenBank/DDBJ whole genome shotgun (WGS) entry which is preliminary data.</text>
</comment>
<dbReference type="Pfam" id="PF01694">
    <property type="entry name" value="Rhomboid"/>
    <property type="match status" value="1"/>
</dbReference>
<dbReference type="Proteomes" id="UP001347796">
    <property type="component" value="Unassembled WGS sequence"/>
</dbReference>
<dbReference type="SUPFAM" id="SSF144091">
    <property type="entry name" value="Rhomboid-like"/>
    <property type="match status" value="1"/>
</dbReference>
<comment type="subcellular location">
    <subcellularLocation>
        <location evidence="1">Membrane</location>
        <topology evidence="1">Multi-pass membrane protein</topology>
    </subcellularLocation>
</comment>
<dbReference type="PANTHER" id="PTHR45840">
    <property type="entry name" value="RHOMBOID-RELATED PROTEIN"/>
    <property type="match status" value="1"/>
</dbReference>
<keyword evidence="4 6" id="KW-1133">Transmembrane helix</keyword>
<dbReference type="Gene3D" id="1.20.1540.10">
    <property type="entry name" value="Rhomboid-like"/>
    <property type="match status" value="1"/>
</dbReference>
<feature type="domain" description="Peptidase S54 rhomboid" evidence="7">
    <location>
        <begin position="201"/>
        <end position="355"/>
    </location>
</feature>
<accession>A0AAN8QB97</accession>
<evidence type="ECO:0000259" key="7">
    <source>
        <dbReference type="Pfam" id="PF01694"/>
    </source>
</evidence>
<comment type="similarity">
    <text evidence="2">Belongs to the peptidase S54 family.</text>
</comment>
<sequence>MMFSSRSSTVYSYRDDTEMNTYSLRQDLEEHFRPVFQQFVYGGEKIALHDLRRLLENRRYRRLLPPDKVHDLLDLADFNPGKALTYNEFVKQIVGYSEDDFDGIESSAEVTSKSGIKKKDKNSGFLFYLCRNSIPNIELGDYLHGYRWCPPPFFMIAISITQIVFFALSAENVKNTTVPMSALEGVEVNSSLIYKPTRRYEAWRFITYAFLHQGYVHLILTLVYQLFFGIPLEIVFKFWRLMIVYFVGVITGSLLQSVCDHYVGMVGGSAGIYAIMTAHCLTFVYNWKQLNRDIKESTLSRILCSVPLRFVIILIIALVDIGLAVYRRFYLPDPYKIGLCGHGGGILAGIFVAKPFMRDIKRYPWQQNSGWLALFTFLALIGGAVVFNVAYKGYPATDWS</sequence>
<feature type="transmembrane region" description="Helical" evidence="6">
    <location>
        <begin position="262"/>
        <end position="285"/>
    </location>
</feature>
<evidence type="ECO:0000256" key="1">
    <source>
        <dbReference type="ARBA" id="ARBA00004141"/>
    </source>
</evidence>
<dbReference type="SUPFAM" id="SSF47473">
    <property type="entry name" value="EF-hand"/>
    <property type="match status" value="1"/>
</dbReference>
<organism evidence="8 9">
    <name type="scientific">Patella caerulea</name>
    <name type="common">Rayed Mediterranean limpet</name>
    <dbReference type="NCBI Taxonomy" id="87958"/>
    <lineage>
        <taxon>Eukaryota</taxon>
        <taxon>Metazoa</taxon>
        <taxon>Spiralia</taxon>
        <taxon>Lophotrochozoa</taxon>
        <taxon>Mollusca</taxon>
        <taxon>Gastropoda</taxon>
        <taxon>Patellogastropoda</taxon>
        <taxon>Patelloidea</taxon>
        <taxon>Patellidae</taxon>
        <taxon>Patella</taxon>
    </lineage>
</organism>
<keyword evidence="3 6" id="KW-0812">Transmembrane</keyword>
<keyword evidence="5 6" id="KW-0472">Membrane</keyword>
<dbReference type="InterPro" id="IPR022764">
    <property type="entry name" value="Peptidase_S54_rhomboid_dom"/>
</dbReference>
<feature type="transmembrane region" description="Helical" evidence="6">
    <location>
        <begin position="369"/>
        <end position="391"/>
    </location>
</feature>
<evidence type="ECO:0000256" key="3">
    <source>
        <dbReference type="ARBA" id="ARBA00022692"/>
    </source>
</evidence>
<feature type="transmembrane region" description="Helical" evidence="6">
    <location>
        <begin position="238"/>
        <end position="256"/>
    </location>
</feature>
<dbReference type="InterPro" id="IPR035952">
    <property type="entry name" value="Rhomboid-like_sf"/>
</dbReference>
<dbReference type="AlphaFoldDB" id="A0AAN8QB97"/>
<feature type="transmembrane region" description="Helical" evidence="6">
    <location>
        <begin position="205"/>
        <end position="226"/>
    </location>
</feature>
<keyword evidence="9" id="KW-1185">Reference proteome</keyword>
<dbReference type="GO" id="GO:0016020">
    <property type="term" value="C:membrane"/>
    <property type="evidence" value="ECO:0007669"/>
    <property type="project" value="UniProtKB-SubCell"/>
</dbReference>
<dbReference type="InterPro" id="IPR011992">
    <property type="entry name" value="EF-hand-dom_pair"/>
</dbReference>
<proteinExistence type="inferred from homology"/>
<feature type="transmembrane region" description="Helical" evidence="6">
    <location>
        <begin position="306"/>
        <end position="329"/>
    </location>
</feature>
<dbReference type="PANTHER" id="PTHR45840:SF2">
    <property type="entry name" value="PROTEIN RHOMBOID-RELATED"/>
    <property type="match status" value="1"/>
</dbReference>
<name>A0AAN8QB97_PATCE</name>
<dbReference type="InterPro" id="IPR051739">
    <property type="entry name" value="Rhomboid_IM_Serine_Proteases"/>
</dbReference>
<gene>
    <name evidence="8" type="ORF">SNE40_001536</name>
</gene>
<feature type="transmembrane region" description="Helical" evidence="6">
    <location>
        <begin position="335"/>
        <end position="357"/>
    </location>
</feature>
<evidence type="ECO:0000256" key="6">
    <source>
        <dbReference type="SAM" id="Phobius"/>
    </source>
</evidence>
<evidence type="ECO:0000313" key="9">
    <source>
        <dbReference type="Proteomes" id="UP001347796"/>
    </source>
</evidence>
<evidence type="ECO:0000256" key="4">
    <source>
        <dbReference type="ARBA" id="ARBA00022989"/>
    </source>
</evidence>
<reference evidence="8 9" key="1">
    <citation type="submission" date="2024-01" db="EMBL/GenBank/DDBJ databases">
        <title>The genome of the rayed Mediterranean limpet Patella caerulea (Linnaeus, 1758).</title>
        <authorList>
            <person name="Anh-Thu Weber A."/>
            <person name="Halstead-Nussloch G."/>
        </authorList>
    </citation>
    <scope>NUCLEOTIDE SEQUENCE [LARGE SCALE GENOMIC DNA]</scope>
    <source>
        <strain evidence="8">AATW-2023a</strain>
        <tissue evidence="8">Whole specimen</tissue>
    </source>
</reference>
<dbReference type="GO" id="GO:0004252">
    <property type="term" value="F:serine-type endopeptidase activity"/>
    <property type="evidence" value="ECO:0007669"/>
    <property type="project" value="InterPro"/>
</dbReference>
<protein>
    <recommendedName>
        <fullName evidence="7">Peptidase S54 rhomboid domain-containing protein</fullName>
    </recommendedName>
</protein>
<evidence type="ECO:0000256" key="5">
    <source>
        <dbReference type="ARBA" id="ARBA00023136"/>
    </source>
</evidence>
<evidence type="ECO:0000256" key="2">
    <source>
        <dbReference type="ARBA" id="ARBA00009045"/>
    </source>
</evidence>